<dbReference type="EMBL" id="BSXS01010333">
    <property type="protein sequence ID" value="GME97989.1"/>
    <property type="molecule type" value="Genomic_DNA"/>
</dbReference>
<sequence length="196" mass="22554">MNCHQFAQLFEVENYHEGSYALDCQDINSDVAETSFPLYPFRFAGGRATERKMSKEGRILYGSSYLYANAPPADRIQFLGAGIDGSSVIIRTEVDDLTKKSVISKKDGSLFDMLRTVFYKEAKHVKKSLDSLYDYPNFLRLDNTVKQIESLYNTNIQRQPFFDSNDLVYDDSYLMKPSDDLEVMQSPWNTYQIHSS</sequence>
<organism evidence="1 2">
    <name type="scientific">Ambrosiozyma monospora</name>
    <name type="common">Yeast</name>
    <name type="synonym">Endomycopsis monosporus</name>
    <dbReference type="NCBI Taxonomy" id="43982"/>
    <lineage>
        <taxon>Eukaryota</taxon>
        <taxon>Fungi</taxon>
        <taxon>Dikarya</taxon>
        <taxon>Ascomycota</taxon>
        <taxon>Saccharomycotina</taxon>
        <taxon>Pichiomycetes</taxon>
        <taxon>Pichiales</taxon>
        <taxon>Pichiaceae</taxon>
        <taxon>Ambrosiozyma</taxon>
    </lineage>
</organism>
<comment type="caution">
    <text evidence="1">The sequence shown here is derived from an EMBL/GenBank/DDBJ whole genome shotgun (WGS) entry which is preliminary data.</text>
</comment>
<proteinExistence type="predicted"/>
<protein>
    <submittedName>
        <fullName evidence="1">Unnamed protein product</fullName>
    </submittedName>
</protein>
<evidence type="ECO:0000313" key="1">
    <source>
        <dbReference type="EMBL" id="GME97989.1"/>
    </source>
</evidence>
<evidence type="ECO:0000313" key="2">
    <source>
        <dbReference type="Proteomes" id="UP001165064"/>
    </source>
</evidence>
<reference evidence="1" key="1">
    <citation type="submission" date="2023-04" db="EMBL/GenBank/DDBJ databases">
        <title>Ambrosiozyma monospora NBRC 10751.</title>
        <authorList>
            <person name="Ichikawa N."/>
            <person name="Sato H."/>
            <person name="Tonouchi N."/>
        </authorList>
    </citation>
    <scope>NUCLEOTIDE SEQUENCE</scope>
    <source>
        <strain evidence="1">NBRC 10751</strain>
    </source>
</reference>
<keyword evidence="2" id="KW-1185">Reference proteome</keyword>
<gene>
    <name evidence="1" type="ORF">Amon02_001038000</name>
</gene>
<dbReference type="Proteomes" id="UP001165064">
    <property type="component" value="Unassembled WGS sequence"/>
</dbReference>
<name>A0ACB5TYF6_AMBMO</name>
<accession>A0ACB5TYF6</accession>